<name>A0A2H3BGE1_9AGAR</name>
<proteinExistence type="predicted"/>
<dbReference type="EMBL" id="KZ293447">
    <property type="protein sequence ID" value="PBK65108.1"/>
    <property type="molecule type" value="Genomic_DNA"/>
</dbReference>
<sequence>MTEPFSHSTSHILREPLLPRTMMSLLLVELAAVQVMEINQRIWAIKDEEHASRNPLNLASAAKTISAALRQAMVPQPQRDAKPTRVFGTHCYSSAINVSIEDCRLPSLWLLKYTNNLLLSKTGLFPPSLSRKPVVVIGANVGLGFETSSHFAGMIPERLILACRNGQKGKEALLLCACEFDRLDILVENAVMSSFGGIVVVASDVHCWITSEKELPNVLTKLSNKEHYTPDLFGRAFQRRHPPSFNSVTPGFCTSSLFSTLPDENQEDNAKQEAEEGSRQLMFSAVGGKTSFKERAYLSGSLSRKAIS</sequence>
<accession>A0A2H3BGE1</accession>
<dbReference type="SUPFAM" id="SSF51735">
    <property type="entry name" value="NAD(P)-binding Rossmann-fold domains"/>
    <property type="match status" value="1"/>
</dbReference>
<dbReference type="STRING" id="1076256.A0A2H3BGE1"/>
<keyword evidence="2" id="KW-1185">Reference proteome</keyword>
<dbReference type="Proteomes" id="UP000218334">
    <property type="component" value="Unassembled WGS sequence"/>
</dbReference>
<dbReference type="InterPro" id="IPR036291">
    <property type="entry name" value="NAD(P)-bd_dom_sf"/>
</dbReference>
<evidence type="ECO:0008006" key="3">
    <source>
        <dbReference type="Google" id="ProtNLM"/>
    </source>
</evidence>
<dbReference type="AlphaFoldDB" id="A0A2H3BGE1"/>
<evidence type="ECO:0000313" key="1">
    <source>
        <dbReference type="EMBL" id="PBK65108.1"/>
    </source>
</evidence>
<reference evidence="2" key="1">
    <citation type="journal article" date="2017" name="Nat. Ecol. Evol.">
        <title>Genome expansion and lineage-specific genetic innovations in the forest pathogenic fungi Armillaria.</title>
        <authorList>
            <person name="Sipos G."/>
            <person name="Prasanna A.N."/>
            <person name="Walter M.C."/>
            <person name="O'Connor E."/>
            <person name="Balint B."/>
            <person name="Krizsan K."/>
            <person name="Kiss B."/>
            <person name="Hess J."/>
            <person name="Varga T."/>
            <person name="Slot J."/>
            <person name="Riley R."/>
            <person name="Boka B."/>
            <person name="Rigling D."/>
            <person name="Barry K."/>
            <person name="Lee J."/>
            <person name="Mihaltcheva S."/>
            <person name="LaButti K."/>
            <person name="Lipzen A."/>
            <person name="Waldron R."/>
            <person name="Moloney N.M."/>
            <person name="Sperisen C."/>
            <person name="Kredics L."/>
            <person name="Vagvoelgyi C."/>
            <person name="Patrignani A."/>
            <person name="Fitzpatrick D."/>
            <person name="Nagy I."/>
            <person name="Doyle S."/>
            <person name="Anderson J.B."/>
            <person name="Grigoriev I.V."/>
            <person name="Gueldener U."/>
            <person name="Muensterkoetter M."/>
            <person name="Nagy L.G."/>
        </authorList>
    </citation>
    <scope>NUCLEOTIDE SEQUENCE [LARGE SCALE GENOMIC DNA]</scope>
    <source>
        <strain evidence="2">28-4</strain>
    </source>
</reference>
<protein>
    <recommendedName>
        <fullName evidence="3">Ketoreductase (KR) domain-containing protein</fullName>
    </recommendedName>
</protein>
<evidence type="ECO:0000313" key="2">
    <source>
        <dbReference type="Proteomes" id="UP000218334"/>
    </source>
</evidence>
<gene>
    <name evidence="1" type="ORF">ARMSODRAFT_978525</name>
</gene>
<organism evidence="1 2">
    <name type="scientific">Armillaria solidipes</name>
    <dbReference type="NCBI Taxonomy" id="1076256"/>
    <lineage>
        <taxon>Eukaryota</taxon>
        <taxon>Fungi</taxon>
        <taxon>Dikarya</taxon>
        <taxon>Basidiomycota</taxon>
        <taxon>Agaricomycotina</taxon>
        <taxon>Agaricomycetes</taxon>
        <taxon>Agaricomycetidae</taxon>
        <taxon>Agaricales</taxon>
        <taxon>Marasmiineae</taxon>
        <taxon>Physalacriaceae</taxon>
        <taxon>Armillaria</taxon>
    </lineage>
</organism>